<gene>
    <name evidence="1" type="ORF">GEV26_17650</name>
</gene>
<evidence type="ECO:0008006" key="3">
    <source>
        <dbReference type="Google" id="ProtNLM"/>
    </source>
</evidence>
<keyword evidence="2" id="KW-1185">Reference proteome</keyword>
<protein>
    <recommendedName>
        <fullName evidence="3">DUF559 domain-containing protein</fullName>
    </recommendedName>
</protein>
<evidence type="ECO:0000313" key="2">
    <source>
        <dbReference type="Proteomes" id="UP000392064"/>
    </source>
</evidence>
<dbReference type="KEGG" id="aef:GEV26_17650"/>
<evidence type="ECO:0000313" key="1">
    <source>
        <dbReference type="EMBL" id="QGG43055.1"/>
    </source>
</evidence>
<proteinExistence type="predicted"/>
<dbReference type="AlphaFoldDB" id="A0A5Q2MQG9"/>
<organism evidence="1 2">
    <name type="scientific">Aeromicrobium yanjiei</name>
    <dbReference type="NCBI Taxonomy" id="2662028"/>
    <lineage>
        <taxon>Bacteria</taxon>
        <taxon>Bacillati</taxon>
        <taxon>Actinomycetota</taxon>
        <taxon>Actinomycetes</taxon>
        <taxon>Propionibacteriales</taxon>
        <taxon>Nocardioidaceae</taxon>
        <taxon>Aeromicrobium</taxon>
    </lineage>
</organism>
<dbReference type="EMBL" id="CP045737">
    <property type="protein sequence ID" value="QGG43055.1"/>
    <property type="molecule type" value="Genomic_DNA"/>
</dbReference>
<accession>A0A5Q2MQG9</accession>
<sequence>MIDCALHRGDVTIDGIRATMRPGRRGVRVLRRALDLADGRSESWWETMLRLLHVLAGFAVDPQEVITNAAGVEVARVDLRIRGTNRVAEYDGSDHRVRAQHESDLAREKRLAREGLARYGYIATEIVHTPERIVRDAEEAHGMRHVPGRVDGWRAEARAASISSAGQAALRRRLARFVRMTSPRSAKPASGAT</sequence>
<dbReference type="Proteomes" id="UP000392064">
    <property type="component" value="Chromosome"/>
</dbReference>
<name>A0A5Q2MQG9_9ACTN</name>
<reference evidence="1 2" key="1">
    <citation type="submission" date="2019-11" db="EMBL/GenBank/DDBJ databases">
        <authorList>
            <person name="Li J."/>
        </authorList>
    </citation>
    <scope>NUCLEOTIDE SEQUENCE [LARGE SCALE GENOMIC DNA]</scope>
    <source>
        <strain evidence="1 2">MF47</strain>
    </source>
</reference>